<feature type="chain" id="PRO_5021885681" description="DUF5683 domain-containing protein" evidence="1">
    <location>
        <begin position="29"/>
        <end position="268"/>
    </location>
</feature>
<accession>A0A538TV77</accession>
<proteinExistence type="predicted"/>
<comment type="caution">
    <text evidence="2">The sequence shown here is derived from an EMBL/GenBank/DDBJ whole genome shotgun (WGS) entry which is preliminary data.</text>
</comment>
<evidence type="ECO:0008006" key="4">
    <source>
        <dbReference type="Google" id="ProtNLM"/>
    </source>
</evidence>
<reference evidence="2 3" key="1">
    <citation type="journal article" date="2019" name="Nat. Microbiol.">
        <title>Mediterranean grassland soil C-N compound turnover is dependent on rainfall and depth, and is mediated by genomically divergent microorganisms.</title>
        <authorList>
            <person name="Diamond S."/>
            <person name="Andeer P.F."/>
            <person name="Li Z."/>
            <person name="Crits-Christoph A."/>
            <person name="Burstein D."/>
            <person name="Anantharaman K."/>
            <person name="Lane K.R."/>
            <person name="Thomas B.C."/>
            <person name="Pan C."/>
            <person name="Northen T.R."/>
            <person name="Banfield J.F."/>
        </authorList>
    </citation>
    <scope>NUCLEOTIDE SEQUENCE [LARGE SCALE GENOMIC DNA]</scope>
    <source>
        <strain evidence="2">WS_8</strain>
    </source>
</reference>
<evidence type="ECO:0000256" key="1">
    <source>
        <dbReference type="SAM" id="SignalP"/>
    </source>
</evidence>
<keyword evidence="1" id="KW-0732">Signal</keyword>
<dbReference type="EMBL" id="VBOY01000037">
    <property type="protein sequence ID" value="TMQ67533.1"/>
    <property type="molecule type" value="Genomic_DNA"/>
</dbReference>
<sequence length="268" mass="29613">MAPCRRFVIAGALWLAAAVTGSAARADAAPPATIDPPQGSRLALALLEAEAPAGRSPRRVRVVPRLGAERASILLRSLTVPGWGQASVGRRGAAKVFLIAETGIWTSFTAFRVQEQLRRLTYERTARLFAGIDVRGRNEEFRRIVGLYESSDEYNRLVVRRDAANLYYGDPEAYQAYIAEHELKGADTWAWDSDESQLRYRTERKRTERAALRANAALGVAIANRILSAIHVARYAGHPTTTSQSWNLECVPVLGDPVAFHLGVRTRF</sequence>
<dbReference type="Proteomes" id="UP000316609">
    <property type="component" value="Unassembled WGS sequence"/>
</dbReference>
<evidence type="ECO:0000313" key="2">
    <source>
        <dbReference type="EMBL" id="TMQ67533.1"/>
    </source>
</evidence>
<name>A0A538TV77_UNCEI</name>
<dbReference type="AlphaFoldDB" id="A0A538TV77"/>
<gene>
    <name evidence="2" type="ORF">E6K78_04465</name>
</gene>
<organism evidence="2 3">
    <name type="scientific">Eiseniibacteriota bacterium</name>
    <dbReference type="NCBI Taxonomy" id="2212470"/>
    <lineage>
        <taxon>Bacteria</taxon>
        <taxon>Candidatus Eiseniibacteriota</taxon>
    </lineage>
</organism>
<evidence type="ECO:0000313" key="3">
    <source>
        <dbReference type="Proteomes" id="UP000316609"/>
    </source>
</evidence>
<protein>
    <recommendedName>
        <fullName evidence="4">DUF5683 domain-containing protein</fullName>
    </recommendedName>
</protein>
<feature type="signal peptide" evidence="1">
    <location>
        <begin position="1"/>
        <end position="28"/>
    </location>
</feature>